<dbReference type="AlphaFoldDB" id="A0A2M7TMZ1"/>
<reference evidence="2" key="1">
    <citation type="submission" date="2017-09" db="EMBL/GenBank/DDBJ databases">
        <title>Depth-based differentiation of microbial function through sediment-hosted aquifers and enrichment of novel symbionts in the deep terrestrial subsurface.</title>
        <authorList>
            <person name="Probst A.J."/>
            <person name="Ladd B."/>
            <person name="Jarett J.K."/>
            <person name="Geller-Mcgrath D.E."/>
            <person name="Sieber C.M.K."/>
            <person name="Emerson J.B."/>
            <person name="Anantharaman K."/>
            <person name="Thomas B.C."/>
            <person name="Malmstrom R."/>
            <person name="Stieglmeier M."/>
            <person name="Klingl A."/>
            <person name="Woyke T."/>
            <person name="Ryan C.M."/>
            <person name="Banfield J.F."/>
        </authorList>
    </citation>
    <scope>NUCLEOTIDE SEQUENCE [LARGE SCALE GENOMIC DNA]</scope>
</reference>
<feature type="non-terminal residue" evidence="1">
    <location>
        <position position="1"/>
    </location>
</feature>
<dbReference type="PANTHER" id="PTHR39661">
    <property type="entry name" value="UPF0310 PROTEIN MJECL36"/>
    <property type="match status" value="1"/>
</dbReference>
<organism evidence="1 2">
    <name type="scientific">Candidatus Woesebacteria bacterium CG_4_10_14_0_2_um_filter_39_14</name>
    <dbReference type="NCBI Taxonomy" id="1975054"/>
    <lineage>
        <taxon>Bacteria</taxon>
        <taxon>Candidatus Woeseibacteriota</taxon>
    </lineage>
</organism>
<proteinExistence type="predicted"/>
<dbReference type="PANTHER" id="PTHR39661:SF1">
    <property type="entry name" value="UPF0310 PROTEIN MJECL36"/>
    <property type="match status" value="1"/>
</dbReference>
<dbReference type="EMBL" id="PFNO01000092">
    <property type="protein sequence ID" value="PIZ48893.1"/>
    <property type="molecule type" value="Genomic_DNA"/>
</dbReference>
<comment type="caution">
    <text evidence="1">The sequence shown here is derived from an EMBL/GenBank/DDBJ whole genome shotgun (WGS) entry which is preliminary data.</text>
</comment>
<sequence length="119" mass="13891">LYKIGREESFIPEKEVQLNGERLDVGWRRVVRGVPVKVFEVQISGNIHQALAKLKHSYDMWNSEPYIIIEENSRQKVEELMSGTFHEIKDKLTIITTNQVEDFYSILRKSTEARTKLGL</sequence>
<protein>
    <submittedName>
        <fullName evidence="1">Uncharacterized protein</fullName>
    </submittedName>
</protein>
<evidence type="ECO:0000313" key="1">
    <source>
        <dbReference type="EMBL" id="PIZ48893.1"/>
    </source>
</evidence>
<gene>
    <name evidence="1" type="ORF">COY29_02810</name>
</gene>
<accession>A0A2M7TMZ1</accession>
<evidence type="ECO:0000313" key="2">
    <source>
        <dbReference type="Proteomes" id="UP000229753"/>
    </source>
</evidence>
<dbReference type="Proteomes" id="UP000229753">
    <property type="component" value="Unassembled WGS sequence"/>
</dbReference>
<name>A0A2M7TMZ1_9BACT</name>